<accession>I0KGW1</accession>
<proteinExistence type="predicted"/>
<keyword evidence="1" id="KW-0812">Transmembrane</keyword>
<dbReference type="Proteomes" id="UP000011058">
    <property type="component" value="Chromosome"/>
</dbReference>
<dbReference type="SUPFAM" id="SSF56219">
    <property type="entry name" value="DNase I-like"/>
    <property type="match status" value="1"/>
</dbReference>
<dbReference type="InterPro" id="IPR036691">
    <property type="entry name" value="Endo/exonu/phosph_ase_sf"/>
</dbReference>
<dbReference type="CDD" id="cd09084">
    <property type="entry name" value="EEP-2"/>
    <property type="match status" value="1"/>
</dbReference>
<dbReference type="OrthoDB" id="635146at2"/>
<dbReference type="GO" id="GO:0004519">
    <property type="term" value="F:endonuclease activity"/>
    <property type="evidence" value="ECO:0007669"/>
    <property type="project" value="UniProtKB-KW"/>
</dbReference>
<dbReference type="RefSeq" id="WP_015334461.1">
    <property type="nucleotide sequence ID" value="NC_020054.1"/>
</dbReference>
<keyword evidence="1" id="KW-0472">Membrane</keyword>
<name>I0KGW1_9BACT</name>
<dbReference type="KEGG" id="fae:FAES_5365"/>
<dbReference type="AlphaFoldDB" id="I0KGW1"/>
<dbReference type="eggNOG" id="COG3568">
    <property type="taxonomic scope" value="Bacteria"/>
</dbReference>
<keyword evidence="3" id="KW-0269">Exonuclease</keyword>
<evidence type="ECO:0000259" key="2">
    <source>
        <dbReference type="Pfam" id="PF03372"/>
    </source>
</evidence>
<feature type="transmembrane region" description="Helical" evidence="1">
    <location>
        <begin position="7"/>
        <end position="32"/>
    </location>
</feature>
<feature type="domain" description="Endonuclease/exonuclease/phosphatase" evidence="2">
    <location>
        <begin position="112"/>
        <end position="357"/>
    </location>
</feature>
<dbReference type="STRING" id="1166018.FAES_5365"/>
<sequence length="367" mass="42735">MALENRISLFLAFVARSVLWSVHIGLFFYTLFVYYLLHSLLSEHWFASMLMITLPVAWVGLVVLAIIWLFFRPWRALLSLAAFLIGYWLWPRTLSLDSANANTDNRPTLNLLSYNVSAFATDEFYEFKQESKKSQQLVDWVVKHPADVKCFQEFYTGSISPTYEVRQRLERAGYRYRAFLQPINDGYVGVTTFSKYPIVGQGRRAFGTFNGMVWADINLGTDTVRIINVHMQSMGIRVRRVFEKEEIDAMKSETRTVLGALKAGFVARRHEVRLIEQCVQSSPYRVIITGDFNDTPYSIIYERLRRRLHNAFEDGGSGFGFTLNRAPRFIRIDNQFYDPRLYLLRFDTHRDIPYSDHYPIEGTYAVP</sequence>
<dbReference type="Gene3D" id="3.60.10.10">
    <property type="entry name" value="Endonuclease/exonuclease/phosphatase"/>
    <property type="match status" value="1"/>
</dbReference>
<keyword evidence="1" id="KW-1133">Transmembrane helix</keyword>
<feature type="transmembrane region" description="Helical" evidence="1">
    <location>
        <begin position="44"/>
        <end position="67"/>
    </location>
</feature>
<evidence type="ECO:0000313" key="3">
    <source>
        <dbReference type="EMBL" id="CCH03364.1"/>
    </source>
</evidence>
<dbReference type="InterPro" id="IPR005135">
    <property type="entry name" value="Endo/exonuclease/phosphatase"/>
</dbReference>
<reference evidence="3 4" key="1">
    <citation type="journal article" date="2012" name="J. Bacteriol.">
        <title>Genome Sequence of Fibrella aestuarina BUZ 2T, a Filamentous Marine Bacterium.</title>
        <authorList>
            <person name="Filippini M."/>
            <person name="Qi W."/>
            <person name="Blom J."/>
            <person name="Goesmann A."/>
            <person name="Smits T.H."/>
            <person name="Bagheri H.C."/>
        </authorList>
    </citation>
    <scope>NUCLEOTIDE SEQUENCE [LARGE SCALE GENOMIC DNA]</scope>
    <source>
        <strain evidence="4">BUZ 2T</strain>
    </source>
</reference>
<keyword evidence="3" id="KW-0540">Nuclease</keyword>
<keyword evidence="3" id="KW-0255">Endonuclease</keyword>
<dbReference type="HOGENOM" id="CLU_060500_0_1_10"/>
<keyword evidence="3" id="KW-0378">Hydrolase</keyword>
<dbReference type="Pfam" id="PF03372">
    <property type="entry name" value="Exo_endo_phos"/>
    <property type="match status" value="1"/>
</dbReference>
<dbReference type="EMBL" id="HE796683">
    <property type="protein sequence ID" value="CCH03364.1"/>
    <property type="molecule type" value="Genomic_DNA"/>
</dbReference>
<evidence type="ECO:0000256" key="1">
    <source>
        <dbReference type="SAM" id="Phobius"/>
    </source>
</evidence>
<gene>
    <name evidence="3" type="ORF">FAES_5365</name>
</gene>
<protein>
    <submittedName>
        <fullName evidence="3">Endonuclease/exonuclease/phosphatase</fullName>
    </submittedName>
</protein>
<feature type="transmembrane region" description="Helical" evidence="1">
    <location>
        <begin position="74"/>
        <end position="90"/>
    </location>
</feature>
<keyword evidence="4" id="KW-1185">Reference proteome</keyword>
<dbReference type="GO" id="GO:0004527">
    <property type="term" value="F:exonuclease activity"/>
    <property type="evidence" value="ECO:0007669"/>
    <property type="project" value="UniProtKB-KW"/>
</dbReference>
<organism evidence="3 4">
    <name type="scientific">Fibrella aestuarina BUZ 2</name>
    <dbReference type="NCBI Taxonomy" id="1166018"/>
    <lineage>
        <taxon>Bacteria</taxon>
        <taxon>Pseudomonadati</taxon>
        <taxon>Bacteroidota</taxon>
        <taxon>Cytophagia</taxon>
        <taxon>Cytophagales</taxon>
        <taxon>Spirosomataceae</taxon>
        <taxon>Fibrella</taxon>
    </lineage>
</organism>
<evidence type="ECO:0000313" key="4">
    <source>
        <dbReference type="Proteomes" id="UP000011058"/>
    </source>
</evidence>